<evidence type="ECO:0000313" key="10">
    <source>
        <dbReference type="Proteomes" id="UP000236721"/>
    </source>
</evidence>
<dbReference type="Proteomes" id="UP000236721">
    <property type="component" value="Unassembled WGS sequence"/>
</dbReference>
<sequence length="322" mass="36697">MTFDTTMFLILLFVSVVMISQALILPAAGQKAKHKELTKRLQETRSELDSESINLLKEHYNKSLSPFDRKLIEIPYFSSLKKMTELAGIKMSLGDIILRTAMVCSIVVLAFLVLRYPWYFGVLICLFIIAAVYLFINWKISHRLMKFEEQLPEALDIMRRMLQTGQPLVQTFKEVGDELPSPAGEEFKNTFNLLNFGYDMRIAILNMADRVPTISMLAFSSAVLLQKDTGGNLAENLQKVSEVLRARFKLTRKIKTLSAESRMSAWILVLTPFALFALLSTLNPGFMEPLYTDPRGMKIIAFGMFSLMLGAFWIRKIINIEV</sequence>
<dbReference type="AlphaFoldDB" id="A0A1H5YJL9"/>
<name>A0A1H5YJL9_9VIBR</name>
<dbReference type="EMBL" id="FNVG01000009">
    <property type="protein sequence ID" value="SEG24301.1"/>
    <property type="molecule type" value="Genomic_DNA"/>
</dbReference>
<keyword evidence="5 7" id="KW-0472">Membrane</keyword>
<dbReference type="PANTHER" id="PTHR35007">
    <property type="entry name" value="INTEGRAL MEMBRANE PROTEIN-RELATED"/>
    <property type="match status" value="1"/>
</dbReference>
<feature type="coiled-coil region" evidence="6">
    <location>
        <begin position="27"/>
        <end position="54"/>
    </location>
</feature>
<feature type="domain" description="Type II secretion system protein GspF" evidence="8">
    <location>
        <begin position="155"/>
        <end position="279"/>
    </location>
</feature>
<comment type="subcellular location">
    <subcellularLocation>
        <location evidence="1">Cell membrane</location>
        <topology evidence="1">Multi-pass membrane protein</topology>
    </subcellularLocation>
</comment>
<organism evidence="9 10">
    <name type="scientific">Vibrio hangzhouensis</name>
    <dbReference type="NCBI Taxonomy" id="462991"/>
    <lineage>
        <taxon>Bacteria</taxon>
        <taxon>Pseudomonadati</taxon>
        <taxon>Pseudomonadota</taxon>
        <taxon>Gammaproteobacteria</taxon>
        <taxon>Vibrionales</taxon>
        <taxon>Vibrionaceae</taxon>
        <taxon>Vibrio</taxon>
    </lineage>
</organism>
<evidence type="ECO:0000256" key="6">
    <source>
        <dbReference type="SAM" id="Coils"/>
    </source>
</evidence>
<dbReference type="OrthoDB" id="5611741at2"/>
<dbReference type="RefSeq" id="WP_103880424.1">
    <property type="nucleotide sequence ID" value="NZ_FNVG01000009.1"/>
</dbReference>
<evidence type="ECO:0000259" key="8">
    <source>
        <dbReference type="Pfam" id="PF00482"/>
    </source>
</evidence>
<dbReference type="InterPro" id="IPR042094">
    <property type="entry name" value="T2SS_GspF_sf"/>
</dbReference>
<feature type="transmembrane region" description="Helical" evidence="7">
    <location>
        <begin position="263"/>
        <end position="283"/>
    </location>
</feature>
<evidence type="ECO:0000256" key="7">
    <source>
        <dbReference type="SAM" id="Phobius"/>
    </source>
</evidence>
<evidence type="ECO:0000256" key="5">
    <source>
        <dbReference type="ARBA" id="ARBA00023136"/>
    </source>
</evidence>
<keyword evidence="6" id="KW-0175">Coiled coil</keyword>
<accession>A0A1H5YJL9</accession>
<gene>
    <name evidence="9" type="ORF">SAMN04488244_109130</name>
</gene>
<evidence type="ECO:0000256" key="1">
    <source>
        <dbReference type="ARBA" id="ARBA00004651"/>
    </source>
</evidence>
<feature type="transmembrane region" description="Helical" evidence="7">
    <location>
        <begin position="91"/>
        <end position="112"/>
    </location>
</feature>
<feature type="transmembrane region" description="Helical" evidence="7">
    <location>
        <begin position="118"/>
        <end position="136"/>
    </location>
</feature>
<keyword evidence="2" id="KW-1003">Cell membrane</keyword>
<evidence type="ECO:0000256" key="2">
    <source>
        <dbReference type="ARBA" id="ARBA00022475"/>
    </source>
</evidence>
<dbReference type="Pfam" id="PF00482">
    <property type="entry name" value="T2SSF"/>
    <property type="match status" value="1"/>
</dbReference>
<protein>
    <submittedName>
        <fullName evidence="9">Tight adherence protein B</fullName>
    </submittedName>
</protein>
<proteinExistence type="predicted"/>
<feature type="transmembrane region" description="Helical" evidence="7">
    <location>
        <begin position="295"/>
        <end position="314"/>
    </location>
</feature>
<reference evidence="10" key="1">
    <citation type="submission" date="2016-10" db="EMBL/GenBank/DDBJ databases">
        <authorList>
            <person name="Varghese N."/>
            <person name="Submissions S."/>
        </authorList>
    </citation>
    <scope>NUCLEOTIDE SEQUENCE [LARGE SCALE GENOMIC DNA]</scope>
    <source>
        <strain evidence="10">CGMCC 1.7062</strain>
    </source>
</reference>
<dbReference type="Gene3D" id="1.20.81.30">
    <property type="entry name" value="Type II secretion system (T2SS), domain F"/>
    <property type="match status" value="1"/>
</dbReference>
<dbReference type="InterPro" id="IPR018076">
    <property type="entry name" value="T2SS_GspF_dom"/>
</dbReference>
<keyword evidence="3 7" id="KW-0812">Transmembrane</keyword>
<dbReference type="GO" id="GO:0005886">
    <property type="term" value="C:plasma membrane"/>
    <property type="evidence" value="ECO:0007669"/>
    <property type="project" value="UniProtKB-SubCell"/>
</dbReference>
<evidence type="ECO:0000256" key="4">
    <source>
        <dbReference type="ARBA" id="ARBA00022989"/>
    </source>
</evidence>
<evidence type="ECO:0000313" key="9">
    <source>
        <dbReference type="EMBL" id="SEG24301.1"/>
    </source>
</evidence>
<dbReference type="PANTHER" id="PTHR35007:SF1">
    <property type="entry name" value="PILUS ASSEMBLY PROTEIN"/>
    <property type="match status" value="1"/>
</dbReference>
<keyword evidence="10" id="KW-1185">Reference proteome</keyword>
<evidence type="ECO:0000256" key="3">
    <source>
        <dbReference type="ARBA" id="ARBA00022692"/>
    </source>
</evidence>
<keyword evidence="4 7" id="KW-1133">Transmembrane helix</keyword>
<feature type="transmembrane region" description="Helical" evidence="7">
    <location>
        <begin position="6"/>
        <end position="25"/>
    </location>
</feature>